<organism evidence="2">
    <name type="scientific">Spongospora subterranea</name>
    <dbReference type="NCBI Taxonomy" id="70186"/>
    <lineage>
        <taxon>Eukaryota</taxon>
        <taxon>Sar</taxon>
        <taxon>Rhizaria</taxon>
        <taxon>Endomyxa</taxon>
        <taxon>Phytomyxea</taxon>
        <taxon>Plasmodiophorida</taxon>
        <taxon>Plasmodiophoridae</taxon>
        <taxon>Spongospora</taxon>
    </lineage>
</organism>
<feature type="region of interest" description="Disordered" evidence="1">
    <location>
        <begin position="66"/>
        <end position="85"/>
    </location>
</feature>
<feature type="non-terminal residue" evidence="2">
    <location>
        <position position="106"/>
    </location>
</feature>
<evidence type="ECO:0000313" key="2">
    <source>
        <dbReference type="EMBL" id="CRZ02611.1"/>
    </source>
</evidence>
<protein>
    <submittedName>
        <fullName evidence="2">Uncharacterized protein</fullName>
    </submittedName>
</protein>
<dbReference type="EMBL" id="HACM01002169">
    <property type="protein sequence ID" value="CRZ02611.1"/>
    <property type="molecule type" value="Transcribed_RNA"/>
</dbReference>
<dbReference type="AlphaFoldDB" id="A0A0H5QMJ0"/>
<proteinExistence type="predicted"/>
<feature type="non-terminal residue" evidence="2">
    <location>
        <position position="1"/>
    </location>
</feature>
<evidence type="ECO:0000256" key="1">
    <source>
        <dbReference type="SAM" id="MobiDB-lite"/>
    </source>
</evidence>
<accession>A0A0H5QMJ0</accession>
<sequence>HHERDPISTRIIHQGPHGLHLVVQLERTNLECLPLPIQYRNSSSTKRPKTLSRKSSVDLTAISPVGFLGEDSPSSTETPSPKRRKTLRASILHSNSAEVCSIIDGA</sequence>
<reference evidence="2" key="1">
    <citation type="submission" date="2015-04" db="EMBL/GenBank/DDBJ databases">
        <title>The genome sequence of the plant pathogenic Rhizarian Plasmodiophora brassicae reveals insights in its biotrophic life cycle and the origin of chitin synthesis.</title>
        <authorList>
            <person name="Schwelm A."/>
            <person name="Fogelqvist J."/>
            <person name="Knaust A."/>
            <person name="Julke S."/>
            <person name="Lilja T."/>
            <person name="Dhandapani V."/>
            <person name="Bonilla-Rosso G."/>
            <person name="Karlsson M."/>
            <person name="Shevchenko A."/>
            <person name="Choi S.R."/>
            <person name="Kim H.G."/>
            <person name="Park J.Y."/>
            <person name="Lim Y.P."/>
            <person name="Ludwig-Muller J."/>
            <person name="Dixelius C."/>
        </authorList>
    </citation>
    <scope>NUCLEOTIDE SEQUENCE</scope>
    <source>
        <tissue evidence="2">Potato root galls</tissue>
    </source>
</reference>
<name>A0A0H5QMJ0_9EUKA</name>